<evidence type="ECO:0000259" key="2">
    <source>
        <dbReference type="Pfam" id="PF05817"/>
    </source>
</evidence>
<evidence type="ECO:0000313" key="3">
    <source>
        <dbReference type="EMBL" id="MFH4979423.1"/>
    </source>
</evidence>
<sequence>MRLLSATVLLLMAECVFCAIPFLNTYLDPASKESLIKVFLEAVESKELNAIHHAVSGLRTLGVQVDAAKSKVICEMVQKTPVADLTKLYHVVGIISELKNCAQPTISSAKELIDAAPKATKLKTSDLYLALFAANKLRMKGEYP</sequence>
<feature type="chain" id="PRO_5044533453" description="Dolichyl-diphosphooligosaccharide--protein glycosyltransferase subunit 2" evidence="1">
    <location>
        <begin position="19"/>
        <end position="144"/>
    </location>
</feature>
<dbReference type="Proteomes" id="UP001608902">
    <property type="component" value="Unassembled WGS sequence"/>
</dbReference>
<keyword evidence="1" id="KW-0256">Endoplasmic reticulum</keyword>
<evidence type="ECO:0000256" key="1">
    <source>
        <dbReference type="RuleBase" id="RU366029"/>
    </source>
</evidence>
<comment type="subunit">
    <text evidence="1">Component of the oligosaccharyltransferase (OST) complex.</text>
</comment>
<keyword evidence="1" id="KW-0732">Signal</keyword>
<proteinExistence type="inferred from homology"/>
<comment type="function">
    <text evidence="1">Subunit of the oligosaccharyl transferase (OST) complex that catalyzes the initial transfer of a defined glycan (Glc(3)Man(9)GlcNAc(2) in eukaryotes) from the lipid carrier dolichol-pyrophosphate to an asparagine residue within an Asn-X-Ser/Thr consensus motif in nascent polypeptide chains, the first step in protein N-glycosylation. N-glycosylation occurs cotranslationally and the complex associates with the Sec61 complex at the channel-forming translocon complex that mediates protein translocation across the endoplasmic reticulum (ER). All subunits are required for a maximal enzyme activity.</text>
</comment>
<keyword evidence="4" id="KW-1185">Reference proteome</keyword>
<gene>
    <name evidence="3" type="ORF">AB6A40_006132</name>
</gene>
<dbReference type="Pfam" id="PF05817">
    <property type="entry name" value="Ribophorin_II"/>
    <property type="match status" value="1"/>
</dbReference>
<comment type="caution">
    <text evidence="3">The sequence shown here is derived from an EMBL/GenBank/DDBJ whole genome shotgun (WGS) entry which is preliminary data.</text>
</comment>
<dbReference type="AlphaFoldDB" id="A0ABD6EQY5"/>
<organism evidence="3 4">
    <name type="scientific">Gnathostoma spinigerum</name>
    <dbReference type="NCBI Taxonomy" id="75299"/>
    <lineage>
        <taxon>Eukaryota</taxon>
        <taxon>Metazoa</taxon>
        <taxon>Ecdysozoa</taxon>
        <taxon>Nematoda</taxon>
        <taxon>Chromadorea</taxon>
        <taxon>Rhabditida</taxon>
        <taxon>Spirurina</taxon>
        <taxon>Gnathostomatomorpha</taxon>
        <taxon>Gnathostomatoidea</taxon>
        <taxon>Gnathostomatidae</taxon>
        <taxon>Gnathostoma</taxon>
    </lineage>
</organism>
<comment type="pathway">
    <text evidence="1">Protein modification; protein glycosylation.</text>
</comment>
<comment type="subcellular location">
    <subcellularLocation>
        <location evidence="1">Endoplasmic reticulum membrane</location>
        <topology evidence="1">Multi-pass membrane protein</topology>
    </subcellularLocation>
</comment>
<dbReference type="InterPro" id="IPR055373">
    <property type="entry name" value="Ribophorin_II_N"/>
</dbReference>
<dbReference type="EMBL" id="JBGFUD010004175">
    <property type="protein sequence ID" value="MFH4979423.1"/>
    <property type="molecule type" value="Genomic_DNA"/>
</dbReference>
<accession>A0ABD6EQY5</accession>
<reference evidence="3 4" key="1">
    <citation type="submission" date="2024-08" db="EMBL/GenBank/DDBJ databases">
        <title>Gnathostoma spinigerum genome.</title>
        <authorList>
            <person name="Gonzalez-Bertolin B."/>
            <person name="Monzon S."/>
            <person name="Zaballos A."/>
            <person name="Jimenez P."/>
            <person name="Dekumyoy P."/>
            <person name="Varona S."/>
            <person name="Cuesta I."/>
            <person name="Sumanam S."/>
            <person name="Adisakwattana P."/>
            <person name="Gasser R.B."/>
            <person name="Hernandez-Gonzalez A."/>
            <person name="Young N.D."/>
            <person name="Perteguer M.J."/>
        </authorList>
    </citation>
    <scope>NUCLEOTIDE SEQUENCE [LARGE SCALE GENOMIC DNA]</scope>
    <source>
        <strain evidence="3">AL3</strain>
        <tissue evidence="3">Liver</tissue>
    </source>
</reference>
<dbReference type="GO" id="GO:0008250">
    <property type="term" value="C:oligosaccharyltransferase complex"/>
    <property type="evidence" value="ECO:0007669"/>
    <property type="project" value="UniProtKB-UniRule"/>
</dbReference>
<feature type="domain" description="Ribophorin II N-terminal" evidence="2">
    <location>
        <begin position="28"/>
        <end position="140"/>
    </location>
</feature>
<dbReference type="GO" id="GO:0006487">
    <property type="term" value="P:protein N-linked glycosylation"/>
    <property type="evidence" value="ECO:0007669"/>
    <property type="project" value="UniProtKB-UniRule"/>
</dbReference>
<protein>
    <recommendedName>
        <fullName evidence="1">Dolichyl-diphosphooligosaccharide--protein glycosyltransferase subunit 2</fullName>
    </recommendedName>
    <alternativeName>
        <fullName evidence="1">Ribophorin-2</fullName>
    </alternativeName>
</protein>
<feature type="signal peptide" evidence="1">
    <location>
        <begin position="1"/>
        <end position="18"/>
    </location>
</feature>
<name>A0ABD6EQY5_9BILA</name>
<comment type="similarity">
    <text evidence="1">Belongs to the SWP1 family.</text>
</comment>
<evidence type="ECO:0000313" key="4">
    <source>
        <dbReference type="Proteomes" id="UP001608902"/>
    </source>
</evidence>